<gene>
    <name evidence="2" type="ORF">EKH83_06325</name>
    <name evidence="1" type="ORF">F1649_12300</name>
</gene>
<sequence length="147" mass="16258">MIEVSLEILNLHDDGFHPLVEVVAFNRLFKAVVDTGASRTVLDKTTIEAYIDTDTLLLTDKLSTGLGTDSMESYTIRIPELSIGDLRIFDFEAAVLDLSTINTAYEKMEITPVIGVIGGDILMKYSAIINYRDQKLSFCLPALDPVI</sequence>
<keyword evidence="4" id="KW-1185">Reference proteome</keyword>
<dbReference type="Gene3D" id="2.40.70.10">
    <property type="entry name" value="Acid Proteases"/>
    <property type="match status" value="1"/>
</dbReference>
<dbReference type="SUPFAM" id="SSF50630">
    <property type="entry name" value="Acid proteases"/>
    <property type="match status" value="1"/>
</dbReference>
<dbReference type="OrthoDB" id="7433208at2"/>
<evidence type="ECO:0000313" key="4">
    <source>
        <dbReference type="Proteomes" id="UP000322918"/>
    </source>
</evidence>
<dbReference type="Proteomes" id="UP000322918">
    <property type="component" value="Unassembled WGS sequence"/>
</dbReference>
<dbReference type="InterPro" id="IPR034122">
    <property type="entry name" value="Retropepsin-like_bacterial"/>
</dbReference>
<organism evidence="2 3">
    <name type="scientific">Arcticibacter tournemirensis</name>
    <dbReference type="NCBI Taxonomy" id="699437"/>
    <lineage>
        <taxon>Bacteria</taxon>
        <taxon>Pseudomonadati</taxon>
        <taxon>Bacteroidota</taxon>
        <taxon>Sphingobacteriia</taxon>
        <taxon>Sphingobacteriales</taxon>
        <taxon>Sphingobacteriaceae</taxon>
        <taxon>Arcticibacter</taxon>
    </lineage>
</organism>
<dbReference type="AlphaFoldDB" id="A0A4Q0MDV0"/>
<dbReference type="RefSeq" id="WP_128768548.1">
    <property type="nucleotide sequence ID" value="NZ_RXOC01000003.1"/>
</dbReference>
<name>A0A4Q0MDV0_9SPHI</name>
<dbReference type="GO" id="GO:0004190">
    <property type="term" value="F:aspartic-type endopeptidase activity"/>
    <property type="evidence" value="ECO:0007669"/>
    <property type="project" value="InterPro"/>
</dbReference>
<dbReference type="GO" id="GO:0006508">
    <property type="term" value="P:proteolysis"/>
    <property type="evidence" value="ECO:0007669"/>
    <property type="project" value="UniProtKB-KW"/>
</dbReference>
<dbReference type="CDD" id="cd05483">
    <property type="entry name" value="retropepsin_like_bacteria"/>
    <property type="match status" value="1"/>
</dbReference>
<evidence type="ECO:0000313" key="1">
    <source>
        <dbReference type="EMBL" id="KAA8482194.1"/>
    </source>
</evidence>
<evidence type="ECO:0000313" key="3">
    <source>
        <dbReference type="Proteomes" id="UP000290848"/>
    </source>
</evidence>
<keyword evidence="2" id="KW-0645">Protease</keyword>
<reference evidence="2 3" key="1">
    <citation type="submission" date="2018-12" db="EMBL/GenBank/DDBJ databases">
        <title>The Draft Genome Sequence of the Soil Bacterium Pedobacter tournemirensis R1.</title>
        <authorList>
            <person name="He J."/>
        </authorList>
    </citation>
    <scope>NUCLEOTIDE SEQUENCE [LARGE SCALE GENOMIC DNA]</scope>
    <source>
        <strain evidence="2 3">R1</strain>
    </source>
</reference>
<proteinExistence type="predicted"/>
<protein>
    <submittedName>
        <fullName evidence="2">Clan AA aspartic protease</fullName>
    </submittedName>
</protein>
<comment type="caution">
    <text evidence="2">The sequence shown here is derived from an EMBL/GenBank/DDBJ whole genome shotgun (WGS) entry which is preliminary data.</text>
</comment>
<dbReference type="InterPro" id="IPR001969">
    <property type="entry name" value="Aspartic_peptidase_AS"/>
</dbReference>
<evidence type="ECO:0000313" key="2">
    <source>
        <dbReference type="EMBL" id="RXF71303.1"/>
    </source>
</evidence>
<dbReference type="Proteomes" id="UP000290848">
    <property type="component" value="Unassembled WGS sequence"/>
</dbReference>
<dbReference type="EMBL" id="VWNE01000018">
    <property type="protein sequence ID" value="KAA8482194.1"/>
    <property type="molecule type" value="Genomic_DNA"/>
</dbReference>
<dbReference type="Pfam" id="PF13650">
    <property type="entry name" value="Asp_protease_2"/>
    <property type="match status" value="1"/>
</dbReference>
<reference evidence="1 4" key="2">
    <citation type="submission" date="2019-09" db="EMBL/GenBank/DDBJ databases">
        <title>Pararcticibacter amylolyticus gen. nov., sp. nov., isolated from a rottenly hemp rope, and reclassification of Pedobacter tournemirensis as Pararcticibacter tournemirensis comb. nov.</title>
        <authorList>
            <person name="Cai Y."/>
        </authorList>
    </citation>
    <scope>NUCLEOTIDE SEQUENCE [LARGE SCALE GENOMIC DNA]</scope>
    <source>
        <strain evidence="1 4">TF5-37.2-LB10</strain>
    </source>
</reference>
<dbReference type="EMBL" id="RXOC01000003">
    <property type="protein sequence ID" value="RXF71303.1"/>
    <property type="molecule type" value="Genomic_DNA"/>
</dbReference>
<dbReference type="PROSITE" id="PS00141">
    <property type="entry name" value="ASP_PROTEASE"/>
    <property type="match status" value="1"/>
</dbReference>
<dbReference type="InterPro" id="IPR021109">
    <property type="entry name" value="Peptidase_aspartic_dom_sf"/>
</dbReference>
<keyword evidence="2" id="KW-0378">Hydrolase</keyword>
<accession>A0A4Q0MDV0</accession>